<dbReference type="SUPFAM" id="SSF55550">
    <property type="entry name" value="SH2 domain"/>
    <property type="match status" value="1"/>
</dbReference>
<dbReference type="InterPro" id="IPR001452">
    <property type="entry name" value="SH3_domain"/>
</dbReference>
<evidence type="ECO:0000313" key="7">
    <source>
        <dbReference type="Proteomes" id="UP000591073"/>
    </source>
</evidence>
<dbReference type="Gene3D" id="2.30.30.40">
    <property type="entry name" value="SH3 Domains"/>
    <property type="match status" value="1"/>
</dbReference>
<feature type="domain" description="SH2" evidence="4">
    <location>
        <begin position="72"/>
        <end position="139"/>
    </location>
</feature>
<comment type="caution">
    <text evidence="6">The sequence shown here is derived from an EMBL/GenBank/DDBJ whole genome shotgun (WGS) entry which is preliminary data.</text>
</comment>
<name>A0A7L0SFQ5_GLABR</name>
<gene>
    <name evidence="6" type="primary">Vav1_1</name>
    <name evidence="6" type="ORF">GLABRA_R15817</name>
</gene>
<proteinExistence type="predicted"/>
<feature type="non-terminal residue" evidence="6">
    <location>
        <position position="1"/>
    </location>
</feature>
<keyword evidence="7" id="KW-1185">Reference proteome</keyword>
<dbReference type="PANTHER" id="PTHR45818:SF2">
    <property type="entry name" value="PROTO-ONCOGENE VAV"/>
    <property type="match status" value="1"/>
</dbReference>
<organism evidence="6 7">
    <name type="scientific">Glaucidium brasilianum</name>
    <name type="common">Ferruginous pygmy-owl</name>
    <dbReference type="NCBI Taxonomy" id="78217"/>
    <lineage>
        <taxon>Eukaryota</taxon>
        <taxon>Metazoa</taxon>
        <taxon>Chordata</taxon>
        <taxon>Craniata</taxon>
        <taxon>Vertebrata</taxon>
        <taxon>Euteleostomi</taxon>
        <taxon>Archelosauria</taxon>
        <taxon>Archosauria</taxon>
        <taxon>Dinosauria</taxon>
        <taxon>Saurischia</taxon>
        <taxon>Theropoda</taxon>
        <taxon>Coelurosauria</taxon>
        <taxon>Aves</taxon>
        <taxon>Neognathae</taxon>
        <taxon>Neoaves</taxon>
        <taxon>Telluraves</taxon>
        <taxon>Strigiformes</taxon>
        <taxon>Strigidae</taxon>
        <taxon>Glaucidium</taxon>
    </lineage>
</organism>
<evidence type="ECO:0000256" key="1">
    <source>
        <dbReference type="ARBA" id="ARBA00022443"/>
    </source>
</evidence>
<dbReference type="Pfam" id="PF00017">
    <property type="entry name" value="SH2"/>
    <property type="match status" value="1"/>
</dbReference>
<dbReference type="PANTHER" id="PTHR45818">
    <property type="entry name" value="PROTEIN VAV"/>
    <property type="match status" value="1"/>
</dbReference>
<dbReference type="PRINTS" id="PR00401">
    <property type="entry name" value="SH2DOMAIN"/>
</dbReference>
<dbReference type="InterPro" id="IPR000980">
    <property type="entry name" value="SH2"/>
</dbReference>
<dbReference type="Gene3D" id="3.30.505.10">
    <property type="entry name" value="SH2 domain"/>
    <property type="match status" value="1"/>
</dbReference>
<evidence type="ECO:0000313" key="6">
    <source>
        <dbReference type="EMBL" id="NXL40222.1"/>
    </source>
</evidence>
<dbReference type="Proteomes" id="UP000591073">
    <property type="component" value="Unassembled WGS sequence"/>
</dbReference>
<accession>A0A7L0SFQ5</accession>
<dbReference type="GO" id="GO:0016477">
    <property type="term" value="P:cell migration"/>
    <property type="evidence" value="ECO:0007669"/>
    <property type="project" value="TreeGrafter"/>
</dbReference>
<evidence type="ECO:0000259" key="5">
    <source>
        <dbReference type="PROSITE" id="PS50002"/>
    </source>
</evidence>
<dbReference type="AlphaFoldDB" id="A0A7L0SFQ5"/>
<feature type="domain" description="SH3" evidence="5">
    <location>
        <begin position="1"/>
        <end position="64"/>
    </location>
</feature>
<dbReference type="PROSITE" id="PS50001">
    <property type="entry name" value="SH2"/>
    <property type="match status" value="1"/>
</dbReference>
<dbReference type="SMART" id="SM00252">
    <property type="entry name" value="SH2"/>
    <property type="match status" value="1"/>
</dbReference>
<evidence type="ECO:0000259" key="4">
    <source>
        <dbReference type="PROSITE" id="PS50001"/>
    </source>
</evidence>
<evidence type="ECO:0000256" key="3">
    <source>
        <dbReference type="PROSITE-ProRule" id="PRU00192"/>
    </source>
</evidence>
<dbReference type="InterPro" id="IPR036860">
    <property type="entry name" value="SH2_dom_sf"/>
</dbReference>
<dbReference type="GO" id="GO:0005085">
    <property type="term" value="F:guanyl-nucleotide exchange factor activity"/>
    <property type="evidence" value="ECO:0007669"/>
    <property type="project" value="TreeGrafter"/>
</dbReference>
<dbReference type="Pfam" id="PF07653">
    <property type="entry name" value="SH3_2"/>
    <property type="match status" value="1"/>
</dbReference>
<keyword evidence="1 3" id="KW-0728">SH3 domain</keyword>
<evidence type="ECO:0000256" key="2">
    <source>
        <dbReference type="PROSITE-ProRule" id="PRU00191"/>
    </source>
</evidence>
<feature type="non-terminal residue" evidence="6">
    <location>
        <position position="165"/>
    </location>
</feature>
<sequence>MEASQPYSGVPPPPGSLAPALRLGPGDVVEVTMAEAEQLWWQGRNMANGDLGWFPCSVVRPFICDPHPIIPRYAGPMERGEAEQLLMPRSDGAFLVRQRVKEAGEFAISIKYHGEVKHIKVMTAEGLYRVTEKKAFKGLVVSTRAPFSALPPQPRSLGPPHIGVG</sequence>
<keyword evidence="2" id="KW-0727">SH2 domain</keyword>
<protein>
    <submittedName>
        <fullName evidence="6">VAV protein</fullName>
    </submittedName>
</protein>
<dbReference type="EMBL" id="VXAP01001427">
    <property type="protein sequence ID" value="NXL40222.1"/>
    <property type="molecule type" value="Genomic_DNA"/>
</dbReference>
<reference evidence="6 7" key="1">
    <citation type="submission" date="2019-09" db="EMBL/GenBank/DDBJ databases">
        <title>Bird 10,000 Genomes (B10K) Project - Family phase.</title>
        <authorList>
            <person name="Zhang G."/>
        </authorList>
    </citation>
    <scope>NUCLEOTIDE SEQUENCE [LARGE SCALE GENOMIC DNA]</scope>
    <source>
        <strain evidence="6">B10K-DU-008-63</strain>
    </source>
</reference>
<dbReference type="PROSITE" id="PS50002">
    <property type="entry name" value="SH3"/>
    <property type="match status" value="1"/>
</dbReference>
<dbReference type="GO" id="GO:0005737">
    <property type="term" value="C:cytoplasm"/>
    <property type="evidence" value="ECO:0007669"/>
    <property type="project" value="TreeGrafter"/>
</dbReference>
<dbReference type="OrthoDB" id="5340910at2759"/>